<dbReference type="RefSeq" id="WP_071807055.1">
    <property type="nucleotide sequence ID" value="NZ_MEIA01000223.1"/>
</dbReference>
<accession>A0A1K0GJA8</accession>
<feature type="transmembrane region" description="Helical" evidence="2">
    <location>
        <begin position="70"/>
        <end position="95"/>
    </location>
</feature>
<dbReference type="AlphaFoldDB" id="A0A1K0GJA8"/>
<comment type="caution">
    <text evidence="3">The sequence shown here is derived from an EMBL/GenBank/DDBJ whole genome shotgun (WGS) entry which is preliminary data.</text>
</comment>
<dbReference type="EMBL" id="MEIA01000223">
    <property type="protein sequence ID" value="OJF12358.1"/>
    <property type="molecule type" value="Genomic_DNA"/>
</dbReference>
<keyword evidence="2" id="KW-1133">Transmembrane helix</keyword>
<evidence type="ECO:0000256" key="2">
    <source>
        <dbReference type="SAM" id="Phobius"/>
    </source>
</evidence>
<evidence type="ECO:0008006" key="5">
    <source>
        <dbReference type="Google" id="ProtNLM"/>
    </source>
</evidence>
<feature type="transmembrane region" description="Helical" evidence="2">
    <location>
        <begin position="6"/>
        <end position="29"/>
    </location>
</feature>
<reference evidence="3 4" key="1">
    <citation type="submission" date="2016-09" db="EMBL/GenBank/DDBJ databases">
        <title>Couchioplanes caeruleus draft genome sequence.</title>
        <authorList>
            <person name="Sheehan J."/>
            <person name="Caffrey P."/>
        </authorList>
    </citation>
    <scope>NUCLEOTIDE SEQUENCE [LARGE SCALE GENOMIC DNA]</scope>
    <source>
        <strain evidence="3 4">DSM 43634</strain>
    </source>
</reference>
<name>A0A1K0GJA8_9ACTN</name>
<sequence>MTNRSWFATAWPWLSAAVLLATAAIVAVWPVRRGLARLSTPSRRATAVARVTSIGSYATRAPRRFLTASAAVAALLGTLAAGPTAAFIAGAYAALTARALIRRAARRHVAEVHERTLDALSALAADLRVGLSRPSARIEGRPAQLAAAAERLAERTGAPTADLIERIEADARAAGRARAGAAAQAAGAQATAILLAALPLGGIALGYGIGVDPLHILLHTPTGAACAAGAALLQTAGLLWADRLTDGPPDPTIREPSSRRGEGQQRHRPRSPSFPRPGRAIGLPRGDGRPR</sequence>
<dbReference type="PANTHER" id="PTHR35007">
    <property type="entry name" value="INTEGRAL MEMBRANE PROTEIN-RELATED"/>
    <property type="match status" value="1"/>
</dbReference>
<protein>
    <recommendedName>
        <fullName evidence="5">Tight adherence protein B</fullName>
    </recommendedName>
</protein>
<organism evidence="3 4">
    <name type="scientific">Couchioplanes caeruleus subsp. caeruleus</name>
    <dbReference type="NCBI Taxonomy" id="56427"/>
    <lineage>
        <taxon>Bacteria</taxon>
        <taxon>Bacillati</taxon>
        <taxon>Actinomycetota</taxon>
        <taxon>Actinomycetes</taxon>
        <taxon>Micromonosporales</taxon>
        <taxon>Micromonosporaceae</taxon>
        <taxon>Couchioplanes</taxon>
    </lineage>
</organism>
<evidence type="ECO:0000256" key="1">
    <source>
        <dbReference type="SAM" id="MobiDB-lite"/>
    </source>
</evidence>
<proteinExistence type="predicted"/>
<keyword evidence="2" id="KW-0812">Transmembrane</keyword>
<keyword evidence="2" id="KW-0472">Membrane</keyword>
<evidence type="ECO:0000313" key="4">
    <source>
        <dbReference type="Proteomes" id="UP000182486"/>
    </source>
</evidence>
<evidence type="ECO:0000313" key="3">
    <source>
        <dbReference type="EMBL" id="OJF12358.1"/>
    </source>
</evidence>
<dbReference type="PANTHER" id="PTHR35007:SF4">
    <property type="entry name" value="CONSERVED TRANSMEMBRANE PROTEIN-RELATED"/>
    <property type="match status" value="1"/>
</dbReference>
<gene>
    <name evidence="3" type="ORF">BG844_21030</name>
</gene>
<feature type="region of interest" description="Disordered" evidence="1">
    <location>
        <begin position="243"/>
        <end position="291"/>
    </location>
</feature>
<keyword evidence="4" id="KW-1185">Reference proteome</keyword>
<dbReference type="Proteomes" id="UP000182486">
    <property type="component" value="Unassembled WGS sequence"/>
</dbReference>
<feature type="compositionally biased region" description="Basic and acidic residues" evidence="1">
    <location>
        <begin position="252"/>
        <end position="265"/>
    </location>
</feature>